<dbReference type="Proteomes" id="UP001204621">
    <property type="component" value="Unassembled WGS sequence"/>
</dbReference>
<sequence>MKVALISPSKEHLHELGQVLHGFSHQAILVEGGKSKMREVVERDQPDILLVEGMCCDPAELSPVEYVTTHHPQVAVVLLCPSTTPEFLLNSMRAGVREVLTAPISPTLLQAAIERIANRLRVSRGSTHGRVLAFIGCKGGSGSTFLATNLGAQLAAQHSVLLIDLNLQFGDALSFVHDGHPVTTLSDMAREIERLDATFLSSSAVKVAPNFSVLAAPEDPAQAMEIKPEHVDAIIALASSRYDFVLLDLGRNIDSVSVKALDRTSTIFTVMQASVPGVRNAQKLLTVFRSLGYGGERIEVIVNRFERGGEIGVAEIERALGKLAIHTVPNSYKQVSAAINHGDPLLNSARNNPVSRNLADFARNLSPVPQQDARSLFGRLLGRASA</sequence>
<dbReference type="PANTHER" id="PTHR43384:SF6">
    <property type="entry name" value="SEPTUM SITE-DETERMINING PROTEIN MIND HOMOLOG, CHLOROPLASTIC"/>
    <property type="match status" value="1"/>
</dbReference>
<dbReference type="InterPro" id="IPR025669">
    <property type="entry name" value="AAA_dom"/>
</dbReference>
<comment type="caution">
    <text evidence="5">The sequence shown here is derived from an EMBL/GenBank/DDBJ whole genome shotgun (WGS) entry which is preliminary data.</text>
</comment>
<dbReference type="InterPro" id="IPR027417">
    <property type="entry name" value="P-loop_NTPase"/>
</dbReference>
<keyword evidence="1" id="KW-0547">Nucleotide-binding</keyword>
<accession>A0ABT2CX41</accession>
<evidence type="ECO:0000259" key="4">
    <source>
        <dbReference type="PROSITE" id="PS50110"/>
    </source>
</evidence>
<keyword evidence="6" id="KW-1185">Reference proteome</keyword>
<dbReference type="InterPro" id="IPR011006">
    <property type="entry name" value="CheY-like_superfamily"/>
</dbReference>
<dbReference type="InterPro" id="IPR001789">
    <property type="entry name" value="Sig_transdc_resp-reg_receiver"/>
</dbReference>
<dbReference type="Pfam" id="PF13614">
    <property type="entry name" value="AAA_31"/>
    <property type="match status" value="1"/>
</dbReference>
<dbReference type="PANTHER" id="PTHR43384">
    <property type="entry name" value="SEPTUM SITE-DETERMINING PROTEIN MIND HOMOLOG, CHLOROPLASTIC-RELATED"/>
    <property type="match status" value="1"/>
</dbReference>
<proteinExistence type="predicted"/>
<keyword evidence="2" id="KW-0067">ATP-binding</keyword>
<protein>
    <submittedName>
        <fullName evidence="5">AAA family ATPase</fullName>
    </submittedName>
</protein>
<dbReference type="EMBL" id="JANUGU010000002">
    <property type="protein sequence ID" value="MCS0658557.1"/>
    <property type="molecule type" value="Genomic_DNA"/>
</dbReference>
<organism evidence="5 6">
    <name type="scientific">Massilia terrae</name>
    <dbReference type="NCBI Taxonomy" id="1811224"/>
    <lineage>
        <taxon>Bacteria</taxon>
        <taxon>Pseudomonadati</taxon>
        <taxon>Pseudomonadota</taxon>
        <taxon>Betaproteobacteria</taxon>
        <taxon>Burkholderiales</taxon>
        <taxon>Oxalobacteraceae</taxon>
        <taxon>Telluria group</taxon>
        <taxon>Massilia</taxon>
    </lineage>
</organism>
<evidence type="ECO:0000313" key="5">
    <source>
        <dbReference type="EMBL" id="MCS0658557.1"/>
    </source>
</evidence>
<dbReference type="PROSITE" id="PS50110">
    <property type="entry name" value="RESPONSE_REGULATORY"/>
    <property type="match status" value="1"/>
</dbReference>
<comment type="caution">
    <text evidence="3">Lacks conserved residue(s) required for the propagation of feature annotation.</text>
</comment>
<evidence type="ECO:0000256" key="2">
    <source>
        <dbReference type="ARBA" id="ARBA00022840"/>
    </source>
</evidence>
<evidence type="ECO:0000256" key="1">
    <source>
        <dbReference type="ARBA" id="ARBA00022741"/>
    </source>
</evidence>
<dbReference type="RefSeq" id="WP_258811733.1">
    <property type="nucleotide sequence ID" value="NZ_JANUGU010000002.1"/>
</dbReference>
<dbReference type="SUPFAM" id="SSF52172">
    <property type="entry name" value="CheY-like"/>
    <property type="match status" value="1"/>
</dbReference>
<dbReference type="InterPro" id="IPR050625">
    <property type="entry name" value="ParA/MinD_ATPase"/>
</dbReference>
<dbReference type="Gene3D" id="3.40.50.2300">
    <property type="match status" value="1"/>
</dbReference>
<name>A0ABT2CX41_9BURK</name>
<dbReference type="Gene3D" id="3.40.50.300">
    <property type="entry name" value="P-loop containing nucleotide triphosphate hydrolases"/>
    <property type="match status" value="1"/>
</dbReference>
<feature type="domain" description="Response regulatory" evidence="4">
    <location>
        <begin position="2"/>
        <end position="117"/>
    </location>
</feature>
<evidence type="ECO:0000313" key="6">
    <source>
        <dbReference type="Proteomes" id="UP001204621"/>
    </source>
</evidence>
<dbReference type="SUPFAM" id="SSF52540">
    <property type="entry name" value="P-loop containing nucleoside triphosphate hydrolases"/>
    <property type="match status" value="1"/>
</dbReference>
<reference evidence="5 6" key="1">
    <citation type="submission" date="2022-08" db="EMBL/GenBank/DDBJ databases">
        <title>Reclassification of Massilia species as members of the genera Telluria, Duganella, Pseudoduganella, Mokoshia gen. nov. and Zemynaea gen. nov. using orthogonal and non-orthogonal genome-based approaches.</title>
        <authorList>
            <person name="Bowman J.P."/>
        </authorList>
    </citation>
    <scope>NUCLEOTIDE SEQUENCE [LARGE SCALE GENOMIC DNA]</scope>
    <source>
        <strain evidence="5 6">JCM 31606</strain>
    </source>
</reference>
<gene>
    <name evidence="5" type="ORF">NX778_10825</name>
</gene>
<evidence type="ECO:0000256" key="3">
    <source>
        <dbReference type="PROSITE-ProRule" id="PRU00169"/>
    </source>
</evidence>